<feature type="transmembrane region" description="Helical" evidence="2">
    <location>
        <begin position="111"/>
        <end position="134"/>
    </location>
</feature>
<evidence type="ECO:0000256" key="1">
    <source>
        <dbReference type="SAM" id="MobiDB-lite"/>
    </source>
</evidence>
<feature type="region of interest" description="Disordered" evidence="1">
    <location>
        <begin position="1"/>
        <end position="22"/>
    </location>
</feature>
<name>A0A401V3U1_9CELL</name>
<keyword evidence="4" id="KW-1185">Reference proteome</keyword>
<proteinExistence type="predicted"/>
<dbReference type="RefSeq" id="WP_124344109.1">
    <property type="nucleotide sequence ID" value="NZ_BHYL01000310.1"/>
</dbReference>
<keyword evidence="2" id="KW-0812">Transmembrane</keyword>
<gene>
    <name evidence="3" type="ORF">CTKZ_31450</name>
</gene>
<organism evidence="3 4">
    <name type="scientific">Cellulomonas algicola</name>
    <dbReference type="NCBI Taxonomy" id="2071633"/>
    <lineage>
        <taxon>Bacteria</taxon>
        <taxon>Bacillati</taxon>
        <taxon>Actinomycetota</taxon>
        <taxon>Actinomycetes</taxon>
        <taxon>Micrococcales</taxon>
        <taxon>Cellulomonadaceae</taxon>
        <taxon>Cellulomonas</taxon>
    </lineage>
</organism>
<sequence>MSEAMTGPTNEPLSTGPTPRRPLLHSRRQALGVLVATGAAIVGIVVLVVLWSSVGARTLEASAAGGEPCLEAYAADQAGAEVSYGALPPQAVCSWEVDGERQEVVVTSAPAALAATATVLAVGGVIGAVALLVVPRLRDAR</sequence>
<feature type="transmembrane region" description="Helical" evidence="2">
    <location>
        <begin position="30"/>
        <end position="51"/>
    </location>
</feature>
<comment type="caution">
    <text evidence="3">The sequence shown here is derived from an EMBL/GenBank/DDBJ whole genome shotgun (WGS) entry which is preliminary data.</text>
</comment>
<dbReference type="AlphaFoldDB" id="A0A401V3U1"/>
<dbReference type="Proteomes" id="UP000288246">
    <property type="component" value="Unassembled WGS sequence"/>
</dbReference>
<feature type="compositionally biased region" description="Polar residues" evidence="1">
    <location>
        <begin position="7"/>
        <end position="17"/>
    </location>
</feature>
<dbReference type="OrthoDB" id="4829976at2"/>
<keyword evidence="2" id="KW-0472">Membrane</keyword>
<evidence type="ECO:0000313" key="3">
    <source>
        <dbReference type="EMBL" id="GCD21583.1"/>
    </source>
</evidence>
<accession>A0A401V3U1</accession>
<protein>
    <submittedName>
        <fullName evidence="3">Uncharacterized protein</fullName>
    </submittedName>
</protein>
<reference evidence="3 4" key="1">
    <citation type="submission" date="2018-11" db="EMBL/GenBank/DDBJ databases">
        <title>Draft genome sequence of Cellulomonas takizawaensis strain TKZ-21.</title>
        <authorList>
            <person name="Yamamura H."/>
            <person name="Hayashi T."/>
            <person name="Hamada M."/>
            <person name="Serisawa Y."/>
            <person name="Matsuyama K."/>
            <person name="Nakagawa Y."/>
            <person name="Otoguro M."/>
            <person name="Yanagida F."/>
            <person name="Hayakawa M."/>
        </authorList>
    </citation>
    <scope>NUCLEOTIDE SEQUENCE [LARGE SCALE GENOMIC DNA]</scope>
    <source>
        <strain evidence="3 4">TKZ-21</strain>
    </source>
</reference>
<evidence type="ECO:0000313" key="4">
    <source>
        <dbReference type="Proteomes" id="UP000288246"/>
    </source>
</evidence>
<keyword evidence="2" id="KW-1133">Transmembrane helix</keyword>
<dbReference type="EMBL" id="BHYL01000310">
    <property type="protein sequence ID" value="GCD21583.1"/>
    <property type="molecule type" value="Genomic_DNA"/>
</dbReference>
<evidence type="ECO:0000256" key="2">
    <source>
        <dbReference type="SAM" id="Phobius"/>
    </source>
</evidence>